<sequence length="295" mass="31240">MVLPRNDMSLAFSVAGRAMCPGLPVRPAGPCGGFWKSPSLRCTEHCSPYDLERLVTLAVEPPKWTGADKAAAPVELLPWPGLLVSGCHRSRGKTCLSVLGPVSGSVPHSHAAPDVLRRGSHTGCASLRGVSDLGRFNPSSDDGRFQSLQANALAKILKVTIWTDVDERRWHPFRPRIGPTLWTSLSTQEAWPHPYLALPTGDQVPPSTVAPPPGVLAQPKGLALPFSSRPGSTPKILAPALVLAPPLGDGVPPQRDLAPSAVVASSPSMAPPLGDLASPLEVWVLLQAWLNPQET</sequence>
<name>A0ABQ9TLQ4_SAGOE</name>
<proteinExistence type="predicted"/>
<accession>A0ABQ9TLQ4</accession>
<organism evidence="1 2">
    <name type="scientific">Saguinus oedipus</name>
    <name type="common">Cotton-top tamarin</name>
    <name type="synonym">Oedipomidas oedipus</name>
    <dbReference type="NCBI Taxonomy" id="9490"/>
    <lineage>
        <taxon>Eukaryota</taxon>
        <taxon>Metazoa</taxon>
        <taxon>Chordata</taxon>
        <taxon>Craniata</taxon>
        <taxon>Vertebrata</taxon>
        <taxon>Euteleostomi</taxon>
        <taxon>Mammalia</taxon>
        <taxon>Eutheria</taxon>
        <taxon>Euarchontoglires</taxon>
        <taxon>Primates</taxon>
        <taxon>Haplorrhini</taxon>
        <taxon>Platyrrhini</taxon>
        <taxon>Cebidae</taxon>
        <taxon>Callitrichinae</taxon>
        <taxon>Saguinus</taxon>
    </lineage>
</organism>
<dbReference type="Proteomes" id="UP001266305">
    <property type="component" value="Unassembled WGS sequence"/>
</dbReference>
<evidence type="ECO:0000313" key="1">
    <source>
        <dbReference type="EMBL" id="KAK2085629.1"/>
    </source>
</evidence>
<gene>
    <name evidence="1" type="ORF">P7K49_036929</name>
</gene>
<comment type="caution">
    <text evidence="1">The sequence shown here is derived from an EMBL/GenBank/DDBJ whole genome shotgun (WGS) entry which is preliminary data.</text>
</comment>
<reference evidence="1 2" key="1">
    <citation type="submission" date="2023-05" db="EMBL/GenBank/DDBJ databases">
        <title>B98-5 Cell Line De Novo Hybrid Assembly: An Optical Mapping Approach.</title>
        <authorList>
            <person name="Kananen K."/>
            <person name="Auerbach J.A."/>
            <person name="Kautto E."/>
            <person name="Blachly J.S."/>
        </authorList>
    </citation>
    <scope>NUCLEOTIDE SEQUENCE [LARGE SCALE GENOMIC DNA]</scope>
    <source>
        <strain evidence="1">B95-8</strain>
        <tissue evidence="1">Cell line</tissue>
    </source>
</reference>
<evidence type="ECO:0000313" key="2">
    <source>
        <dbReference type="Proteomes" id="UP001266305"/>
    </source>
</evidence>
<keyword evidence="2" id="KW-1185">Reference proteome</keyword>
<dbReference type="EMBL" id="JASSZA010000021">
    <property type="protein sequence ID" value="KAK2085629.1"/>
    <property type="molecule type" value="Genomic_DNA"/>
</dbReference>
<protein>
    <submittedName>
        <fullName evidence="1">Uncharacterized protein</fullName>
    </submittedName>
</protein>